<dbReference type="GO" id="GO:0005829">
    <property type="term" value="C:cytosol"/>
    <property type="evidence" value="ECO:0007669"/>
    <property type="project" value="TreeGrafter"/>
</dbReference>
<dbReference type="InterPro" id="IPR002139">
    <property type="entry name" value="Ribo/fructo_kinase"/>
</dbReference>
<keyword evidence="7" id="KW-1185">Reference proteome</keyword>
<reference evidence="6" key="1">
    <citation type="submission" date="2018-10" db="EMBL/GenBank/DDBJ databases">
        <title>Schaedlerella arabinophila gen. nov. sp. nov., isolated from the mouse intestinal tract and comparative analysis with the genome of the closely related altered Schaedler flora strain ASF502.</title>
        <authorList>
            <person name="Miyake S."/>
            <person name="Soh M."/>
            <person name="Seedorf H."/>
        </authorList>
    </citation>
    <scope>NUCLEOTIDE SEQUENCE [LARGE SCALE GENOMIC DNA]</scope>
    <source>
        <strain evidence="6">DSM 106076</strain>
    </source>
</reference>
<dbReference type="GO" id="GO:0006796">
    <property type="term" value="P:phosphate-containing compound metabolic process"/>
    <property type="evidence" value="ECO:0007669"/>
    <property type="project" value="UniProtKB-ARBA"/>
</dbReference>
<evidence type="ECO:0000256" key="3">
    <source>
        <dbReference type="ARBA" id="ARBA00022777"/>
    </source>
</evidence>
<evidence type="ECO:0000259" key="5">
    <source>
        <dbReference type="Pfam" id="PF00294"/>
    </source>
</evidence>
<name>A0A426DN31_9FIRM</name>
<dbReference type="Pfam" id="PF00294">
    <property type="entry name" value="PfkB"/>
    <property type="match status" value="1"/>
</dbReference>
<evidence type="ECO:0000256" key="2">
    <source>
        <dbReference type="ARBA" id="ARBA00022679"/>
    </source>
</evidence>
<evidence type="ECO:0000313" key="7">
    <source>
        <dbReference type="Proteomes" id="UP000274920"/>
    </source>
</evidence>
<dbReference type="Proteomes" id="UP000274920">
    <property type="component" value="Unassembled WGS sequence"/>
</dbReference>
<organism evidence="6 7">
    <name type="scientific">Schaedlerella arabinosiphila</name>
    <dbReference type="NCBI Taxonomy" id="2044587"/>
    <lineage>
        <taxon>Bacteria</taxon>
        <taxon>Bacillati</taxon>
        <taxon>Bacillota</taxon>
        <taxon>Clostridia</taxon>
        <taxon>Lachnospirales</taxon>
        <taxon>Lachnospiraceae</taxon>
        <taxon>Schaedlerella</taxon>
    </lineage>
</organism>
<gene>
    <name evidence="6" type="ORF">EBB54_24725</name>
</gene>
<feature type="domain" description="Carbohydrate kinase PfkB" evidence="5">
    <location>
        <begin position="4"/>
        <end position="306"/>
    </location>
</feature>
<dbReference type="PROSITE" id="PS00584">
    <property type="entry name" value="PFKB_KINASES_2"/>
    <property type="match status" value="1"/>
</dbReference>
<dbReference type="InterPro" id="IPR002173">
    <property type="entry name" value="Carboh/pur_kinase_PfkB_CS"/>
</dbReference>
<dbReference type="PANTHER" id="PTHR10584">
    <property type="entry name" value="SUGAR KINASE"/>
    <property type="match status" value="1"/>
</dbReference>
<sequence length="318" mass="34122">MKTLVVGAAMIDMLMKIEALPKSGEDVLCSESGIVIGGCAYNAANTLRNLESAADLCVPVGKGPYADMIRSELERCGYDILIQDDSQDNGYCLDLVEATGERTFITAQGIEGAFQKKWLDSLDMDQYDSIYVAGYQVCGQGGQAIGEWLCGHGDKQIFFAPGPVICSIDAAVMEQIFSVHPILHLNEKEAMDFTRASHQPDPGNSGGADGYVPAEDILDAVRELYSRTGNLVIVTLGEKGTVYYEGDELHTVPSVKTTVVDTIGAGDSHIGAVIGGLKKGLGREESIRLANRVAAAVVSVQGPVIDKETFEKRMEEHL</sequence>
<dbReference type="Gene3D" id="3.40.1190.20">
    <property type="match status" value="1"/>
</dbReference>
<accession>A0A426DN31</accession>
<dbReference type="PRINTS" id="PR00990">
    <property type="entry name" value="RIBOKINASE"/>
</dbReference>
<comment type="similarity">
    <text evidence="1 4">Belongs to the carbohydrate kinase PfkB family.</text>
</comment>
<protein>
    <recommendedName>
        <fullName evidence="5">Carbohydrate kinase PfkB domain-containing protein</fullName>
    </recommendedName>
</protein>
<dbReference type="RefSeq" id="WP_125129333.1">
    <property type="nucleotide sequence ID" value="NZ_RHJS01000002.1"/>
</dbReference>
<keyword evidence="2 4" id="KW-0808">Transferase</keyword>
<keyword evidence="3 4" id="KW-0418">Kinase</keyword>
<dbReference type="GO" id="GO:0016301">
    <property type="term" value="F:kinase activity"/>
    <property type="evidence" value="ECO:0007669"/>
    <property type="project" value="UniProtKB-KW"/>
</dbReference>
<dbReference type="AlphaFoldDB" id="A0A426DN31"/>
<evidence type="ECO:0000256" key="4">
    <source>
        <dbReference type="RuleBase" id="RU003704"/>
    </source>
</evidence>
<dbReference type="PANTHER" id="PTHR10584:SF166">
    <property type="entry name" value="RIBOKINASE"/>
    <property type="match status" value="1"/>
</dbReference>
<dbReference type="EMBL" id="RHJS01000002">
    <property type="protein sequence ID" value="RRK34175.1"/>
    <property type="molecule type" value="Genomic_DNA"/>
</dbReference>
<dbReference type="SUPFAM" id="SSF53613">
    <property type="entry name" value="Ribokinase-like"/>
    <property type="match status" value="1"/>
</dbReference>
<dbReference type="InterPro" id="IPR011611">
    <property type="entry name" value="PfkB_dom"/>
</dbReference>
<evidence type="ECO:0000256" key="1">
    <source>
        <dbReference type="ARBA" id="ARBA00010688"/>
    </source>
</evidence>
<proteinExistence type="inferred from homology"/>
<comment type="caution">
    <text evidence="6">The sequence shown here is derived from an EMBL/GenBank/DDBJ whole genome shotgun (WGS) entry which is preliminary data.</text>
</comment>
<dbReference type="InterPro" id="IPR029056">
    <property type="entry name" value="Ribokinase-like"/>
</dbReference>
<evidence type="ECO:0000313" key="6">
    <source>
        <dbReference type="EMBL" id="RRK34175.1"/>
    </source>
</evidence>